<dbReference type="EC" id="2.7.8.-" evidence="12"/>
<dbReference type="CDD" id="cd09160">
    <property type="entry name" value="PLDc_SMU_988_like_2"/>
    <property type="match status" value="1"/>
</dbReference>
<dbReference type="Pfam" id="PF13091">
    <property type="entry name" value="PLDc_2"/>
    <property type="match status" value="2"/>
</dbReference>
<evidence type="ECO:0000313" key="15">
    <source>
        <dbReference type="EMBL" id="HIX77746.1"/>
    </source>
</evidence>
<evidence type="ECO:0000256" key="6">
    <source>
        <dbReference type="ARBA" id="ARBA00022737"/>
    </source>
</evidence>
<dbReference type="Proteomes" id="UP000886890">
    <property type="component" value="Unassembled WGS sequence"/>
</dbReference>
<dbReference type="InterPro" id="IPR025202">
    <property type="entry name" value="PLD-like_dom"/>
</dbReference>
<dbReference type="PANTHER" id="PTHR21248">
    <property type="entry name" value="CARDIOLIPIN SYNTHASE"/>
    <property type="match status" value="1"/>
</dbReference>
<evidence type="ECO:0000259" key="14">
    <source>
        <dbReference type="PROSITE" id="PS50035"/>
    </source>
</evidence>
<evidence type="ECO:0000256" key="5">
    <source>
        <dbReference type="ARBA" id="ARBA00022692"/>
    </source>
</evidence>
<dbReference type="CDD" id="cd09154">
    <property type="entry name" value="PLDc_SMU_988_like_1"/>
    <property type="match status" value="1"/>
</dbReference>
<feature type="transmembrane region" description="Helical" evidence="13">
    <location>
        <begin position="82"/>
        <end position="100"/>
    </location>
</feature>
<dbReference type="PANTHER" id="PTHR21248:SF22">
    <property type="entry name" value="PHOSPHOLIPASE D"/>
    <property type="match status" value="1"/>
</dbReference>
<keyword evidence="7 13" id="KW-1133">Transmembrane helix</keyword>
<keyword evidence="2" id="KW-1003">Cell membrane</keyword>
<evidence type="ECO:0000256" key="2">
    <source>
        <dbReference type="ARBA" id="ARBA00022475"/>
    </source>
</evidence>
<accession>A0A9D1XEQ9</accession>
<keyword evidence="6" id="KW-0677">Repeat</keyword>
<dbReference type="AlphaFoldDB" id="A0A9D1XEQ9"/>
<evidence type="ECO:0000256" key="9">
    <source>
        <dbReference type="ARBA" id="ARBA00023136"/>
    </source>
</evidence>
<keyword evidence="9 13" id="KW-0472">Membrane</keyword>
<evidence type="ECO:0000256" key="11">
    <source>
        <dbReference type="ARBA" id="ARBA00023264"/>
    </source>
</evidence>
<gene>
    <name evidence="15" type="primary">cls</name>
    <name evidence="15" type="ORF">H9734_09175</name>
</gene>
<evidence type="ECO:0000256" key="1">
    <source>
        <dbReference type="ARBA" id="ARBA00004651"/>
    </source>
</evidence>
<comment type="subcellular location">
    <subcellularLocation>
        <location evidence="1">Cell membrane</location>
        <topology evidence="1">Multi-pass membrane protein</topology>
    </subcellularLocation>
</comment>
<dbReference type="GO" id="GO:0008808">
    <property type="term" value="F:cardiolipin synthase activity"/>
    <property type="evidence" value="ECO:0007669"/>
    <property type="project" value="UniProtKB-UniRule"/>
</dbReference>
<evidence type="ECO:0000256" key="13">
    <source>
        <dbReference type="SAM" id="Phobius"/>
    </source>
</evidence>
<evidence type="ECO:0000256" key="4">
    <source>
        <dbReference type="ARBA" id="ARBA00022679"/>
    </source>
</evidence>
<evidence type="ECO:0000256" key="3">
    <source>
        <dbReference type="ARBA" id="ARBA00022516"/>
    </source>
</evidence>
<proteinExistence type="predicted"/>
<keyword evidence="4" id="KW-0808">Transferase</keyword>
<feature type="transmembrane region" description="Helical" evidence="13">
    <location>
        <begin position="53"/>
        <end position="70"/>
    </location>
</feature>
<evidence type="ECO:0000256" key="7">
    <source>
        <dbReference type="ARBA" id="ARBA00022989"/>
    </source>
</evidence>
<evidence type="ECO:0000256" key="12">
    <source>
        <dbReference type="NCBIfam" id="TIGR04265"/>
    </source>
</evidence>
<name>A0A9D1XEQ9_9FIRM</name>
<dbReference type="InterPro" id="IPR022924">
    <property type="entry name" value="Cardiolipin_synthase"/>
</dbReference>
<keyword evidence="5 13" id="KW-0812">Transmembrane</keyword>
<dbReference type="EMBL" id="DXEK01000153">
    <property type="protein sequence ID" value="HIX77746.1"/>
    <property type="molecule type" value="Genomic_DNA"/>
</dbReference>
<evidence type="ECO:0000313" key="16">
    <source>
        <dbReference type="Proteomes" id="UP000886890"/>
    </source>
</evidence>
<protein>
    <recommendedName>
        <fullName evidence="12">Cardiolipin synthase</fullName>
        <ecNumber evidence="12">2.7.8.-</ecNumber>
    </recommendedName>
</protein>
<keyword evidence="8" id="KW-0443">Lipid metabolism</keyword>
<dbReference type="GO" id="GO:0005886">
    <property type="term" value="C:plasma membrane"/>
    <property type="evidence" value="ECO:0007669"/>
    <property type="project" value="UniProtKB-SubCell"/>
</dbReference>
<dbReference type="InterPro" id="IPR001736">
    <property type="entry name" value="PLipase_D/transphosphatidylase"/>
</dbReference>
<dbReference type="PROSITE" id="PS50035">
    <property type="entry name" value="PLD"/>
    <property type="match status" value="2"/>
</dbReference>
<keyword evidence="10" id="KW-0594">Phospholipid biosynthesis</keyword>
<feature type="domain" description="PLD phosphodiesterase" evidence="14">
    <location>
        <begin position="258"/>
        <end position="285"/>
    </location>
</feature>
<dbReference type="SUPFAM" id="SSF56024">
    <property type="entry name" value="Phospholipase D/nuclease"/>
    <property type="match status" value="2"/>
</dbReference>
<organism evidence="15 16">
    <name type="scientific">Candidatus Fusicatenibacter merdavium</name>
    <dbReference type="NCBI Taxonomy" id="2838600"/>
    <lineage>
        <taxon>Bacteria</taxon>
        <taxon>Bacillati</taxon>
        <taxon>Bacillota</taxon>
        <taxon>Clostridia</taxon>
        <taxon>Lachnospirales</taxon>
        <taxon>Lachnospiraceae</taxon>
        <taxon>Fusicatenibacter</taxon>
    </lineage>
</organism>
<evidence type="ECO:0000256" key="10">
    <source>
        <dbReference type="ARBA" id="ARBA00023209"/>
    </source>
</evidence>
<dbReference type="Gene3D" id="3.30.870.10">
    <property type="entry name" value="Endonuclease Chain A"/>
    <property type="match status" value="2"/>
</dbReference>
<reference evidence="15" key="1">
    <citation type="journal article" date="2021" name="PeerJ">
        <title>Extensive microbial diversity within the chicken gut microbiome revealed by metagenomics and culture.</title>
        <authorList>
            <person name="Gilroy R."/>
            <person name="Ravi A."/>
            <person name="Getino M."/>
            <person name="Pursley I."/>
            <person name="Horton D.L."/>
            <person name="Alikhan N.F."/>
            <person name="Baker D."/>
            <person name="Gharbi K."/>
            <person name="Hall N."/>
            <person name="Watson M."/>
            <person name="Adriaenssens E.M."/>
            <person name="Foster-Nyarko E."/>
            <person name="Jarju S."/>
            <person name="Secka A."/>
            <person name="Antonio M."/>
            <person name="Oren A."/>
            <person name="Chaudhuri R.R."/>
            <person name="La Ragione R."/>
            <person name="Hildebrand F."/>
            <person name="Pallen M.J."/>
        </authorList>
    </citation>
    <scope>NUCLEOTIDE SEQUENCE</scope>
    <source>
        <strain evidence="15">CHK183-1962</strain>
    </source>
</reference>
<dbReference type="NCBIfam" id="TIGR04265">
    <property type="entry name" value="bac_cardiolipin"/>
    <property type="match status" value="1"/>
</dbReference>
<sequence>MKAIWNLLYQIFGLVRKILRIVSTRLFIILAALALQLAWIIGVILILNEESIYVTYLLTFIAIITVLWLVSQNLNPGYKLMWTFCILVFPVIGIILYAVLGHSRLAHKFRVAYDKVLIENKSIIEKENPQIDALQKENPGIAGQCRYLAKYAHAPLFSNTETEYYAVGEDWFAKYLEELKKAEHYIFMEYFIIAEGYMWDSILEVLKEKAAMGVEVRLIYDDLGCVNTLPAQYYRTLQGYGIRCAAFNQFRPVLNVVMNNRDHRKITVIDGHTAFTGGINLADEYINKKMRFGHWKDSGVWLHGDAVWSFTVMFLQMWSVITGTACEFERYRPHIHHIGEFASDGLVQPYGDSPMDSETVGESVYLNMINYAKWYLYIFTPYLIPDNETLTALCQAAKRGVDVRIVTPSIPDKKSVFLLTQSYYEPLMEAGVRIYEYLPGFIHSKSFVCDDELAACGTFNVDYRSLYLHFECGVLLYRNSSVIQIKQDALNTFEVSEEMELERVRSRNLIVRMAQSVLRLFAPLL</sequence>
<feature type="transmembrane region" description="Helical" evidence="13">
    <location>
        <begin position="26"/>
        <end position="47"/>
    </location>
</feature>
<feature type="domain" description="PLD phosphodiesterase" evidence="14">
    <location>
        <begin position="438"/>
        <end position="465"/>
    </location>
</feature>
<dbReference type="SMART" id="SM00155">
    <property type="entry name" value="PLDc"/>
    <property type="match status" value="2"/>
</dbReference>
<dbReference type="Pfam" id="PF13396">
    <property type="entry name" value="PLDc_N"/>
    <property type="match status" value="1"/>
</dbReference>
<dbReference type="InterPro" id="IPR027379">
    <property type="entry name" value="CLS_N"/>
</dbReference>
<keyword evidence="11" id="KW-1208">Phospholipid metabolism</keyword>
<keyword evidence="3" id="KW-0444">Lipid biosynthesis</keyword>
<reference evidence="15" key="2">
    <citation type="submission" date="2021-04" db="EMBL/GenBank/DDBJ databases">
        <authorList>
            <person name="Gilroy R."/>
        </authorList>
    </citation>
    <scope>NUCLEOTIDE SEQUENCE</scope>
    <source>
        <strain evidence="15">CHK183-1962</strain>
    </source>
</reference>
<comment type="caution">
    <text evidence="15">The sequence shown here is derived from an EMBL/GenBank/DDBJ whole genome shotgun (WGS) entry which is preliminary data.</text>
</comment>
<evidence type="ECO:0000256" key="8">
    <source>
        <dbReference type="ARBA" id="ARBA00023098"/>
    </source>
</evidence>
<dbReference type="GO" id="GO:0032049">
    <property type="term" value="P:cardiolipin biosynthetic process"/>
    <property type="evidence" value="ECO:0007669"/>
    <property type="project" value="UniProtKB-UniRule"/>
</dbReference>